<dbReference type="InterPro" id="IPR044713">
    <property type="entry name" value="DNJA1/2-like"/>
</dbReference>
<evidence type="ECO:0000256" key="2">
    <source>
        <dbReference type="ARBA" id="ARBA00022737"/>
    </source>
</evidence>
<dbReference type="OrthoDB" id="550424at2759"/>
<dbReference type="OMA" id="KWHEDGD"/>
<organism evidence="10">
    <name type="scientific">Perkinsus marinus (strain ATCC 50983 / TXsc)</name>
    <dbReference type="NCBI Taxonomy" id="423536"/>
    <lineage>
        <taxon>Eukaryota</taxon>
        <taxon>Sar</taxon>
        <taxon>Alveolata</taxon>
        <taxon>Perkinsozoa</taxon>
        <taxon>Perkinsea</taxon>
        <taxon>Perkinsida</taxon>
        <taxon>Perkinsidae</taxon>
        <taxon>Perkinsus</taxon>
    </lineage>
</organism>
<dbReference type="GO" id="GO:0008270">
    <property type="term" value="F:zinc ion binding"/>
    <property type="evidence" value="ECO:0007669"/>
    <property type="project" value="UniProtKB-KW"/>
</dbReference>
<dbReference type="RefSeq" id="XP_002783340.1">
    <property type="nucleotide sequence ID" value="XM_002783294.1"/>
</dbReference>
<keyword evidence="6" id="KW-0732">Signal</keyword>
<keyword evidence="10" id="KW-1185">Reference proteome</keyword>
<dbReference type="CDD" id="cd10719">
    <property type="entry name" value="DnaJ_zf"/>
    <property type="match status" value="1"/>
</dbReference>
<dbReference type="InterPro" id="IPR008971">
    <property type="entry name" value="HSP40/DnaJ_pept-bd"/>
</dbReference>
<dbReference type="InterPro" id="IPR018253">
    <property type="entry name" value="DnaJ_domain_CS"/>
</dbReference>
<dbReference type="CDD" id="cd10747">
    <property type="entry name" value="DnaJ_C"/>
    <property type="match status" value="1"/>
</dbReference>
<evidence type="ECO:0000256" key="5">
    <source>
        <dbReference type="PROSITE-ProRule" id="PRU00546"/>
    </source>
</evidence>
<evidence type="ECO:0000259" key="8">
    <source>
        <dbReference type="PROSITE" id="PS51188"/>
    </source>
</evidence>
<evidence type="ECO:0000256" key="4">
    <source>
        <dbReference type="ARBA" id="ARBA00022833"/>
    </source>
</evidence>
<dbReference type="InterPro" id="IPR036410">
    <property type="entry name" value="HSP_DnaJ_Cys-rich_dom_sf"/>
</dbReference>
<feature type="domain" description="CR-type" evidence="8">
    <location>
        <begin position="162"/>
        <end position="245"/>
    </location>
</feature>
<dbReference type="SMART" id="SM00271">
    <property type="entry name" value="DnaJ"/>
    <property type="match status" value="1"/>
</dbReference>
<dbReference type="Gene3D" id="2.10.230.10">
    <property type="entry name" value="Heat shock protein DnaJ, cysteine-rich domain"/>
    <property type="match status" value="1"/>
</dbReference>
<dbReference type="FunFam" id="2.10.230.10:FF:000001">
    <property type="entry name" value="DnaJ subfamily A member 2"/>
    <property type="match status" value="1"/>
</dbReference>
<dbReference type="PRINTS" id="PR00625">
    <property type="entry name" value="JDOMAIN"/>
</dbReference>
<dbReference type="InterPro" id="IPR001305">
    <property type="entry name" value="HSP_DnaJ_Cys-rich_dom"/>
</dbReference>
<feature type="domain" description="J" evidence="7">
    <location>
        <begin position="41"/>
        <end position="102"/>
    </location>
</feature>
<dbReference type="FunFam" id="2.60.260.20:FF:000013">
    <property type="entry name" value="DnaJ subfamily B member 11"/>
    <property type="match status" value="1"/>
</dbReference>
<dbReference type="PANTHER" id="PTHR43888">
    <property type="entry name" value="DNAJ-LIKE-2, ISOFORM A-RELATED"/>
    <property type="match status" value="1"/>
</dbReference>
<feature type="signal peptide" evidence="6">
    <location>
        <begin position="1"/>
        <end position="17"/>
    </location>
</feature>
<name>C5KKM4_PERM5</name>
<evidence type="ECO:0000313" key="9">
    <source>
        <dbReference type="EMBL" id="EER15136.1"/>
    </source>
</evidence>
<dbReference type="GeneID" id="9062019"/>
<dbReference type="PROSITE" id="PS51188">
    <property type="entry name" value="ZF_CR"/>
    <property type="match status" value="1"/>
</dbReference>
<dbReference type="GO" id="GO:0051082">
    <property type="term" value="F:unfolded protein binding"/>
    <property type="evidence" value="ECO:0007669"/>
    <property type="project" value="InterPro"/>
</dbReference>
<evidence type="ECO:0000256" key="1">
    <source>
        <dbReference type="ARBA" id="ARBA00022723"/>
    </source>
</evidence>
<dbReference type="PROSITE" id="PS50076">
    <property type="entry name" value="DNAJ_2"/>
    <property type="match status" value="1"/>
</dbReference>
<sequence length="383" mass="42461">MRIVVLLILSLLALCNAGWWSGKKESASVEDDEPFDDEAQDYYRLLEITPEATDSEIKRAYRRLSLKNHPDKGGDEDIFQKISQAYEVLSDPNKRRVYDLDGVDGLQQLAQREAQGQGGFYDPFSEMFGGFFGGGGGGRRRSDKSPDLEIPLFVSLNDIYSGKTFKLTAFKQKRCRRCRGTGARTKKDFQDCPDCQGQGSIVRMVKLGPGMYQHLHEPCGRCGGKGKIAARKCPKCHGARVVAGVDTYEVVVEKGVPDGHKITIPYAGDESPEKAAGSVIYVIRTVSHPTMRRVGQDLYMEYVISLRESLLGFTKTIKHLDGHEIVLNRSGEVTKSGLVTRYAGEGMPLKDVPSEAGDLVVEFRVEFPETLTEEQLKGLEGIL</sequence>
<keyword evidence="4 5" id="KW-0862">Zinc</keyword>
<keyword evidence="3 5" id="KW-0863">Zinc-finger</keyword>
<dbReference type="InterPro" id="IPR036869">
    <property type="entry name" value="J_dom_sf"/>
</dbReference>
<feature type="zinc finger region" description="CR-type" evidence="5">
    <location>
        <begin position="162"/>
        <end position="245"/>
    </location>
</feature>
<dbReference type="Gene3D" id="1.10.287.110">
    <property type="entry name" value="DnaJ domain"/>
    <property type="match status" value="1"/>
</dbReference>
<evidence type="ECO:0000256" key="3">
    <source>
        <dbReference type="ARBA" id="ARBA00022771"/>
    </source>
</evidence>
<dbReference type="InterPro" id="IPR001623">
    <property type="entry name" value="DnaJ_domain"/>
</dbReference>
<dbReference type="Gene3D" id="2.60.260.20">
    <property type="entry name" value="Urease metallochaperone UreE, N-terminal domain"/>
    <property type="match status" value="2"/>
</dbReference>
<dbReference type="Pfam" id="PF00684">
    <property type="entry name" value="DnaJ_CXXCXGXG"/>
    <property type="match status" value="1"/>
</dbReference>
<dbReference type="CDD" id="cd06257">
    <property type="entry name" value="DnaJ"/>
    <property type="match status" value="1"/>
</dbReference>
<dbReference type="InterPro" id="IPR002939">
    <property type="entry name" value="DnaJ_C"/>
</dbReference>
<accession>C5KKM4</accession>
<dbReference type="GO" id="GO:0006457">
    <property type="term" value="P:protein folding"/>
    <property type="evidence" value="ECO:0007669"/>
    <property type="project" value="InterPro"/>
</dbReference>
<reference evidence="9 10" key="1">
    <citation type="submission" date="2008-07" db="EMBL/GenBank/DDBJ databases">
        <authorList>
            <person name="El-Sayed N."/>
            <person name="Caler E."/>
            <person name="Inman J."/>
            <person name="Amedeo P."/>
            <person name="Hass B."/>
            <person name="Wortman J."/>
        </authorList>
    </citation>
    <scope>NUCLEOTIDE SEQUENCE [LARGE SCALE GENOMIC DNA]</scope>
    <source>
        <strain evidence="10">ATCC 50983 / TXsc</strain>
    </source>
</reference>
<feature type="chain" id="PRO_5002952745" evidence="6">
    <location>
        <begin position="18"/>
        <end position="383"/>
    </location>
</feature>
<dbReference type="EMBL" id="GG673688">
    <property type="protein sequence ID" value="EER15136.1"/>
    <property type="molecule type" value="Genomic_DNA"/>
</dbReference>
<dbReference type="PROSITE" id="PS00636">
    <property type="entry name" value="DNAJ_1"/>
    <property type="match status" value="1"/>
</dbReference>
<gene>
    <name evidence="9" type="ORF">Pmar_PMAR023462</name>
</gene>
<evidence type="ECO:0000256" key="6">
    <source>
        <dbReference type="SAM" id="SignalP"/>
    </source>
</evidence>
<evidence type="ECO:0000313" key="10">
    <source>
        <dbReference type="Proteomes" id="UP000007800"/>
    </source>
</evidence>
<dbReference type="SUPFAM" id="SSF46565">
    <property type="entry name" value="Chaperone J-domain"/>
    <property type="match status" value="1"/>
</dbReference>
<keyword evidence="1 5" id="KW-0479">Metal-binding</keyword>
<dbReference type="GO" id="GO:0030544">
    <property type="term" value="F:Hsp70 protein binding"/>
    <property type="evidence" value="ECO:0007669"/>
    <property type="project" value="InterPro"/>
</dbReference>
<evidence type="ECO:0000259" key="7">
    <source>
        <dbReference type="PROSITE" id="PS50076"/>
    </source>
</evidence>
<dbReference type="SUPFAM" id="SSF57938">
    <property type="entry name" value="DnaJ/Hsp40 cysteine-rich domain"/>
    <property type="match status" value="1"/>
</dbReference>
<dbReference type="Proteomes" id="UP000007800">
    <property type="component" value="Unassembled WGS sequence"/>
</dbReference>
<dbReference type="AlphaFoldDB" id="C5KKM4"/>
<dbReference type="InParanoid" id="C5KKM4"/>
<proteinExistence type="predicted"/>
<protein>
    <submittedName>
        <fullName evidence="9">DNAJ domain protein, putative</fullName>
    </submittedName>
</protein>
<keyword evidence="2" id="KW-0677">Repeat</keyword>
<dbReference type="Pfam" id="PF01556">
    <property type="entry name" value="DnaJ_C"/>
    <property type="match status" value="1"/>
</dbReference>
<dbReference type="SUPFAM" id="SSF49493">
    <property type="entry name" value="HSP40/DnaJ peptide-binding domain"/>
    <property type="match status" value="2"/>
</dbReference>
<dbReference type="Pfam" id="PF00226">
    <property type="entry name" value="DnaJ"/>
    <property type="match status" value="1"/>
</dbReference>